<dbReference type="InterPro" id="IPR037002">
    <property type="entry name" value="Microviridae_protein_F_sf"/>
</dbReference>
<reference evidence="9" key="1">
    <citation type="submission" date="2024-03" db="EMBL/GenBank/DDBJ databases">
        <title>Diverse circular DNA viruses in blood, oral, and fecal samples of captive lemurs.</title>
        <authorList>
            <person name="Paietta E.N."/>
            <person name="Kraberger S."/>
            <person name="Lund M.C."/>
            <person name="Custer J.M."/>
            <person name="Vargas K.M."/>
            <person name="Ehmke E.E."/>
            <person name="Yoder A.D."/>
            <person name="Varsani A."/>
        </authorList>
    </citation>
    <scope>NUCLEOTIDE SEQUENCE</scope>
    <source>
        <strain evidence="6">Duke_22FF_2443</strain>
        <strain evidence="7">Duke_27FF_1725</strain>
        <strain evidence="8">Duke_27FS_16</strain>
        <strain evidence="9">Duke_30FF_1510</strain>
    </source>
</reference>
<evidence type="ECO:0000256" key="4">
    <source>
        <dbReference type="ARBA" id="ARBA00022561"/>
    </source>
</evidence>
<dbReference type="SUPFAM" id="SSF88645">
    <property type="entry name" value="ssDNA viruses"/>
    <property type="match status" value="1"/>
</dbReference>
<evidence type="ECO:0000313" key="7">
    <source>
        <dbReference type="EMBL" id="XCD07289.1"/>
    </source>
</evidence>
<organism evidence="9">
    <name type="scientific">Dulem virus 200</name>
    <dbReference type="NCBI Taxonomy" id="3145677"/>
    <lineage>
        <taxon>Viruses</taxon>
        <taxon>Monodnaviria</taxon>
        <taxon>Sangervirae</taxon>
        <taxon>Phixviricota</taxon>
        <taxon>Malgrandaviricetes</taxon>
        <taxon>Petitvirales</taxon>
        <taxon>Microviridae</taxon>
        <taxon>Microvirus</taxon>
    </lineage>
</organism>
<protein>
    <submittedName>
        <fullName evidence="9">Major capsid protein</fullName>
    </submittedName>
</protein>
<dbReference type="InterPro" id="IPR003514">
    <property type="entry name" value="Microviridae_protein_F"/>
</dbReference>
<dbReference type="Gene3D" id="2.60.169.10">
    <property type="entry name" value="Microviridae F protein"/>
    <property type="match status" value="1"/>
</dbReference>
<keyword evidence="5" id="KW-0946">Virion</keyword>
<dbReference type="GO" id="GO:0005198">
    <property type="term" value="F:structural molecule activity"/>
    <property type="evidence" value="ECO:0007669"/>
    <property type="project" value="InterPro"/>
</dbReference>
<dbReference type="InterPro" id="IPR016184">
    <property type="entry name" value="Capsid/spike_ssDNA_virus"/>
</dbReference>
<keyword evidence="4" id="KW-0167">Capsid protein</keyword>
<evidence type="ECO:0000256" key="2">
    <source>
        <dbReference type="ARBA" id="ARBA00009963"/>
    </source>
</evidence>
<evidence type="ECO:0000313" key="8">
    <source>
        <dbReference type="EMBL" id="XCD07339.1"/>
    </source>
</evidence>
<comment type="similarity">
    <text evidence="2">Belongs to the microviridae F protein family.</text>
</comment>
<keyword evidence="3" id="KW-1140">T=1 icosahedral capsid protein</keyword>
<evidence type="ECO:0000256" key="5">
    <source>
        <dbReference type="ARBA" id="ARBA00022844"/>
    </source>
</evidence>
<evidence type="ECO:0000313" key="6">
    <source>
        <dbReference type="EMBL" id="XCD04328.1"/>
    </source>
</evidence>
<evidence type="ECO:0000313" key="9">
    <source>
        <dbReference type="EMBL" id="XCD08483.1"/>
    </source>
</evidence>
<proteinExistence type="inferred from homology"/>
<comment type="subcellular location">
    <subcellularLocation>
        <location evidence="1">Virion</location>
    </subcellularLocation>
</comment>
<dbReference type="EMBL" id="PP511778">
    <property type="protein sequence ID" value="XCD07289.1"/>
    <property type="molecule type" value="Genomic_DNA"/>
</dbReference>
<dbReference type="Pfam" id="PF02305">
    <property type="entry name" value="Phage_F"/>
    <property type="match status" value="1"/>
</dbReference>
<accession>A0AAU8BB84</accession>
<evidence type="ECO:0000256" key="3">
    <source>
        <dbReference type="ARBA" id="ARBA00022431"/>
    </source>
</evidence>
<dbReference type="GO" id="GO:0039615">
    <property type="term" value="C:T=1 icosahedral viral capsid"/>
    <property type="evidence" value="ECO:0007669"/>
    <property type="project" value="UniProtKB-KW"/>
</dbReference>
<evidence type="ECO:0000256" key="1">
    <source>
        <dbReference type="ARBA" id="ARBA00004328"/>
    </source>
</evidence>
<name>A0AAU8BB84_9VIRU</name>
<dbReference type="EMBL" id="PP511445">
    <property type="protein sequence ID" value="XCD04328.1"/>
    <property type="molecule type" value="Genomic_DNA"/>
</dbReference>
<dbReference type="EMBL" id="PP511879">
    <property type="protein sequence ID" value="XCD08483.1"/>
    <property type="molecule type" value="Genomic_DNA"/>
</dbReference>
<dbReference type="EMBL" id="PP511785">
    <property type="protein sequence ID" value="XCD07339.1"/>
    <property type="molecule type" value="Genomic_DNA"/>
</dbReference>
<sequence>MASTPKLVSVKKKRSNFNLSRINRSSYSPGLIYPVLTEECLPGDIIDLSIDALMKTAPLLGPCMGSFKVMYTKFFCPIRNYEYQLRMNSRRLKTTGQQNVALHNFTVPALGTDATSATASTYKVKKGSLLDHLGFPVGFSNRNRTAARYFNAHPILAYYDIVRNYFCNQQADFIDFYKSPFLFTNVVLDSAKQYQIDRSTLNDIDNVFDTLQRTTTASVNSAFLSSDRFLSAIFEGGLACMPVRPDYFYTLLNSSAFTSISNSTRILSQKYITAGVSSAATYITVDQLRMANKMQRFLELTLLGGSRYADWVRAAFVEEIEDRLEIPVFLGATSTWLNFQDVISHSAALPNDPTNISTTGLGDIGGRGYGEMRGKHTKYHVKEHGYFMVLMTIIPEIDYYQGIRKMWNKLYMNDLFVPQLDGIGFQDVAMSELCAVPGQWTRAGNAGAVASGDMIWNALNDDFIQSDPFNQVIGKQPAWYEYMTAYNELHGDFVDTLRFWTLSRDHLLQQTAEVSGITRSLPSWLPYYWPASFNYLFAVTDVTATNFYIQTSFSLKMKRMISKYIRPSIE</sequence>